<keyword evidence="2" id="KW-1185">Reference proteome</keyword>
<comment type="caution">
    <text evidence="1">The sequence shown here is derived from an EMBL/GenBank/DDBJ whole genome shotgun (WGS) entry which is preliminary data.</text>
</comment>
<dbReference type="EMBL" id="BAABHW010000007">
    <property type="protein sequence ID" value="GAA5081504.1"/>
    <property type="molecule type" value="Genomic_DNA"/>
</dbReference>
<proteinExistence type="predicted"/>
<name>A0ABP9LMC6_9RHOB</name>
<sequence>MAAFAVVVRLRDRPAGVDLRLRLLVVDFVVMALLSPSPILCNLGLLFTISGQCTATAAPFPVDAPV</sequence>
<evidence type="ECO:0000313" key="1">
    <source>
        <dbReference type="EMBL" id="GAA5081504.1"/>
    </source>
</evidence>
<accession>A0ABP9LMC6</accession>
<protein>
    <submittedName>
        <fullName evidence="1">Uncharacterized protein</fullName>
    </submittedName>
</protein>
<reference evidence="2" key="1">
    <citation type="journal article" date="2019" name="Int. J. Syst. Evol. Microbiol.">
        <title>The Global Catalogue of Microorganisms (GCM) 10K type strain sequencing project: providing services to taxonomists for standard genome sequencing and annotation.</title>
        <authorList>
            <consortium name="The Broad Institute Genomics Platform"/>
            <consortium name="The Broad Institute Genome Sequencing Center for Infectious Disease"/>
            <person name="Wu L."/>
            <person name="Ma J."/>
        </authorList>
    </citation>
    <scope>NUCLEOTIDE SEQUENCE [LARGE SCALE GENOMIC DNA]</scope>
    <source>
        <strain evidence="2">JCM 18015</strain>
    </source>
</reference>
<evidence type="ECO:0000313" key="2">
    <source>
        <dbReference type="Proteomes" id="UP001499910"/>
    </source>
</evidence>
<gene>
    <name evidence="1" type="ORF">GCM10023209_36270</name>
</gene>
<organism evidence="1 2">
    <name type="scientific">[Roseibacterium] beibuensis</name>
    <dbReference type="NCBI Taxonomy" id="1193142"/>
    <lineage>
        <taxon>Bacteria</taxon>
        <taxon>Pseudomonadati</taxon>
        <taxon>Pseudomonadota</taxon>
        <taxon>Alphaproteobacteria</taxon>
        <taxon>Rhodobacterales</taxon>
        <taxon>Roseobacteraceae</taxon>
        <taxon>Roseicyclus</taxon>
    </lineage>
</organism>
<dbReference type="Proteomes" id="UP001499910">
    <property type="component" value="Unassembled WGS sequence"/>
</dbReference>